<dbReference type="FunFam" id="2.30.30.40:FF:000078">
    <property type="entry name" value="Putative e3 ubiquitin-protein ligase mib2"/>
    <property type="match status" value="1"/>
</dbReference>
<feature type="repeat" description="ANK" evidence="15">
    <location>
        <begin position="744"/>
        <end position="776"/>
    </location>
</feature>
<dbReference type="SUPFAM" id="SSF57850">
    <property type="entry name" value="RING/U-box"/>
    <property type="match status" value="2"/>
</dbReference>
<feature type="repeat" description="ANK" evidence="15">
    <location>
        <begin position="607"/>
        <end position="639"/>
    </location>
</feature>
<dbReference type="SUPFAM" id="SSF159034">
    <property type="entry name" value="Mib/herc2 domain-like"/>
    <property type="match status" value="2"/>
</dbReference>
<dbReference type="GO" id="GO:0061630">
    <property type="term" value="F:ubiquitin protein ligase activity"/>
    <property type="evidence" value="ECO:0007669"/>
    <property type="project" value="UniProtKB-EC"/>
</dbReference>
<evidence type="ECO:0000256" key="13">
    <source>
        <dbReference type="ARBA" id="ARBA00023043"/>
    </source>
</evidence>
<keyword evidence="7" id="KW-0479">Metal-binding</keyword>
<dbReference type="GO" id="GO:0008270">
    <property type="term" value="F:zinc ion binding"/>
    <property type="evidence" value="ECO:0007669"/>
    <property type="project" value="UniProtKB-KW"/>
</dbReference>
<comment type="caution">
    <text evidence="21">The sequence shown here is derived from an EMBL/GenBank/DDBJ whole genome shotgun (WGS) entry which is preliminary data.</text>
</comment>
<evidence type="ECO:0000256" key="5">
    <source>
        <dbReference type="ARBA" id="ARBA00022490"/>
    </source>
</evidence>
<feature type="domain" description="RING-type" evidence="18">
    <location>
        <begin position="995"/>
        <end position="1028"/>
    </location>
</feature>
<accession>A0A813VHU3</accession>
<dbReference type="SMART" id="SM00248">
    <property type="entry name" value="ANK"/>
    <property type="match status" value="8"/>
</dbReference>
<feature type="region of interest" description="Disordered" evidence="17">
    <location>
        <begin position="372"/>
        <end position="406"/>
    </location>
</feature>
<dbReference type="PANTHER" id="PTHR24202:SF53">
    <property type="entry name" value="E3 UBIQUITIN-PROTEIN LIGASE MIB1"/>
    <property type="match status" value="1"/>
</dbReference>
<dbReference type="Proteomes" id="UP000663829">
    <property type="component" value="Unassembled WGS sequence"/>
</dbReference>
<evidence type="ECO:0000259" key="20">
    <source>
        <dbReference type="PROSITE" id="PS51416"/>
    </source>
</evidence>
<evidence type="ECO:0000256" key="16">
    <source>
        <dbReference type="PROSITE-ProRule" id="PRU00228"/>
    </source>
</evidence>
<dbReference type="SMART" id="SM00291">
    <property type="entry name" value="ZnF_ZZ"/>
    <property type="match status" value="1"/>
</dbReference>
<keyword evidence="13 15" id="KW-0040">ANK repeat</keyword>
<dbReference type="Gene3D" id="3.30.60.90">
    <property type="match status" value="1"/>
</dbReference>
<dbReference type="PROSITE" id="PS50088">
    <property type="entry name" value="ANK_REPEAT"/>
    <property type="match status" value="6"/>
</dbReference>
<dbReference type="Pfam" id="PF13920">
    <property type="entry name" value="zf-C3HC4_3"/>
    <property type="match status" value="2"/>
</dbReference>
<evidence type="ECO:0000256" key="8">
    <source>
        <dbReference type="ARBA" id="ARBA00022737"/>
    </source>
</evidence>
<feature type="domain" description="MIB/HERC2" evidence="20">
    <location>
        <begin position="186"/>
        <end position="264"/>
    </location>
</feature>
<dbReference type="InterPro" id="IPR013083">
    <property type="entry name" value="Znf_RING/FYVE/PHD"/>
</dbReference>
<feature type="repeat" description="ANK" evidence="15">
    <location>
        <begin position="574"/>
        <end position="606"/>
    </location>
</feature>
<protein>
    <recommendedName>
        <fullName evidence="4">RING-type E3 ubiquitin transferase</fullName>
        <ecNumber evidence="4">2.3.2.27</ecNumber>
    </recommendedName>
</protein>
<dbReference type="PROSITE" id="PS50135">
    <property type="entry name" value="ZF_ZZ_2"/>
    <property type="match status" value="1"/>
</dbReference>
<dbReference type="Gene3D" id="1.25.40.20">
    <property type="entry name" value="Ankyrin repeat-containing domain"/>
    <property type="match status" value="3"/>
</dbReference>
<evidence type="ECO:0000256" key="1">
    <source>
        <dbReference type="ARBA" id="ARBA00000900"/>
    </source>
</evidence>
<dbReference type="InterPro" id="IPR001841">
    <property type="entry name" value="Znf_RING"/>
</dbReference>
<feature type="domain" description="ZZ-type" evidence="19">
    <location>
        <begin position="123"/>
        <end position="175"/>
    </location>
</feature>
<dbReference type="PROSITE" id="PS51416">
    <property type="entry name" value="MIB_HERC2"/>
    <property type="match status" value="2"/>
</dbReference>
<dbReference type="AlphaFoldDB" id="A0A813VHU3"/>
<evidence type="ECO:0000256" key="15">
    <source>
        <dbReference type="PROSITE-ProRule" id="PRU00023"/>
    </source>
</evidence>
<keyword evidence="14" id="KW-0175">Coiled coil</keyword>
<evidence type="ECO:0000256" key="7">
    <source>
        <dbReference type="ARBA" id="ARBA00022723"/>
    </source>
</evidence>
<dbReference type="SUPFAM" id="SSF48403">
    <property type="entry name" value="Ankyrin repeat"/>
    <property type="match status" value="1"/>
</dbReference>
<evidence type="ECO:0000256" key="3">
    <source>
        <dbReference type="ARBA" id="ARBA00004906"/>
    </source>
</evidence>
<gene>
    <name evidence="21" type="ORF">GPM918_LOCUS5609</name>
    <name evidence="22" type="ORF">SRO942_LOCUS5609</name>
</gene>
<dbReference type="InterPro" id="IPR040847">
    <property type="entry name" value="SH3_15"/>
</dbReference>
<evidence type="ECO:0000256" key="11">
    <source>
        <dbReference type="ARBA" id="ARBA00022833"/>
    </source>
</evidence>
<dbReference type="GO" id="GO:0007219">
    <property type="term" value="P:Notch signaling pathway"/>
    <property type="evidence" value="ECO:0007669"/>
    <property type="project" value="UniProtKB-KW"/>
</dbReference>
<dbReference type="Pfam" id="PF00569">
    <property type="entry name" value="ZZ"/>
    <property type="match status" value="1"/>
</dbReference>
<dbReference type="InterPro" id="IPR036770">
    <property type="entry name" value="Ankyrin_rpt-contain_sf"/>
</dbReference>
<dbReference type="CDD" id="cd16724">
    <property type="entry name" value="RING-HC_MIB1_rpt1"/>
    <property type="match status" value="1"/>
</dbReference>
<feature type="repeat" description="ANK" evidence="15">
    <location>
        <begin position="640"/>
        <end position="672"/>
    </location>
</feature>
<evidence type="ECO:0000256" key="17">
    <source>
        <dbReference type="SAM" id="MobiDB-lite"/>
    </source>
</evidence>
<dbReference type="EMBL" id="CAJOBC010000820">
    <property type="protein sequence ID" value="CAF3629253.1"/>
    <property type="molecule type" value="Genomic_DNA"/>
</dbReference>
<dbReference type="PROSITE" id="PS01357">
    <property type="entry name" value="ZF_ZZ_1"/>
    <property type="match status" value="1"/>
</dbReference>
<keyword evidence="5" id="KW-0963">Cytoplasm</keyword>
<keyword evidence="23" id="KW-1185">Reference proteome</keyword>
<dbReference type="PROSITE" id="PS50297">
    <property type="entry name" value="ANK_REP_REGION"/>
    <property type="match status" value="5"/>
</dbReference>
<keyword evidence="12" id="KW-0914">Notch signaling pathway</keyword>
<dbReference type="Gene3D" id="2.30.30.40">
    <property type="entry name" value="SH3 Domains"/>
    <property type="match status" value="2"/>
</dbReference>
<dbReference type="GO" id="GO:0016567">
    <property type="term" value="P:protein ubiquitination"/>
    <property type="evidence" value="ECO:0007669"/>
    <property type="project" value="UniProtKB-UniPathway"/>
</dbReference>
<evidence type="ECO:0000256" key="14">
    <source>
        <dbReference type="ARBA" id="ARBA00023054"/>
    </source>
</evidence>
<dbReference type="UniPathway" id="UPA00143"/>
<keyword evidence="10" id="KW-0833">Ubl conjugation pathway</keyword>
<dbReference type="InterPro" id="IPR037252">
    <property type="entry name" value="Mib_Herc2_sf"/>
</dbReference>
<dbReference type="Gene3D" id="3.30.40.10">
    <property type="entry name" value="Zinc/RING finger domain, C3HC4 (zinc finger)"/>
    <property type="match status" value="2"/>
</dbReference>
<dbReference type="EMBL" id="CAJNOQ010000820">
    <property type="protein sequence ID" value="CAF0841924.1"/>
    <property type="molecule type" value="Genomic_DNA"/>
</dbReference>
<dbReference type="Pfam" id="PF18346">
    <property type="entry name" value="SH3_15"/>
    <property type="match status" value="2"/>
</dbReference>
<evidence type="ECO:0000259" key="18">
    <source>
        <dbReference type="PROSITE" id="PS50089"/>
    </source>
</evidence>
<dbReference type="GO" id="GO:0005737">
    <property type="term" value="C:cytoplasm"/>
    <property type="evidence" value="ECO:0007669"/>
    <property type="project" value="UniProtKB-SubCell"/>
</dbReference>
<sequence length="1039" mass="115523">MASSISVAGPSEQTALRRQQTRLQNNQSTNIVVRSNVDIANQSHNLNNALLRVDQYAVGTRVVRGPDWKWQKQDGGEGHVGTVQSFDNNDVLIVWDYGLSASYRCKTHYDLRILDNSAAGIHHDNTVCSGCGQSPIYGIRWRCGDCPNVDLCSTCYHGDRHNIRHRFCRIITTNGETILMDPRRKSKKLAYKGLYPGARVARGKNWQYEDQDGDDSKRGKITDLQDWSKTHPRSGVYVIWDNNRENLYRVGFEGMVDLRAVVPGKGGYYYSEHLPLLGEPQQISKAHQLASGTSGFQIGNYVNVDLELDVVQLLQHGHGGWSDGMFECLGTTGCVQSIDDDHDIVVSYPSGNRWTLNSAILTKVELSQEQHQIMLQQQQQRDSSSIQPTQISSSTTDPLSPLPSTTIDSQKLKINDMIQICSDLERIKMYQRGHGDFAEAMMPALGKVGRIVHQYADGDIKVQVAGGCWIFNPLAVTKVHQTRSTDDGNEERLGVMLKKLFDAQMTGDVHEVLVKASANGDSRKVEELLQRQHVDVNGIFAGHTSLQASCQNGHIDVVRILMLHHANLEIEDKDGDRAVHHASFGDEPVVLEMLAKAGCDLNARNKRRQTALHIGVCKGHLDVVKILLTHGAHAGIQDTDGDTPLHDAISKRRDDIVGLLLEHNADVATCNNNGFNCIHHAALRGNSSAIEAILDKIQTRQWLVDEKKDDGFTALHLSSLNDHCSVVDLLLTKGNASINAQNISLQTPLHLSVGRQHVQVVQLLCCKGANVNIADKDGDTPLHEALRHHTLSQLKQLQEVGDVGKMMGVFINGALDKRTSSVIACMLVTHGADLLLRNKKNQTPLDLCPDPHLCRTLEKCYREFKEKNIEQGSNLTTHHENIHDECMVCSDNKRDTIFEPCLHVATCYVCSGRVKKCLICKENVQSRTKIEQCKICSQRKASVLYKPCGHIIACEDHPLSLTAVSTINQNIAASDAIALQKLQQQLQEIRDQTVCPICMDRLKNMVFLCGHGVCQRCGDRVSECPICRKQIEKSIILYT</sequence>
<dbReference type="Proteomes" id="UP000681722">
    <property type="component" value="Unassembled WGS sequence"/>
</dbReference>
<keyword evidence="11" id="KW-0862">Zinc</keyword>
<dbReference type="PROSITE" id="PS50089">
    <property type="entry name" value="ZF_RING_2"/>
    <property type="match status" value="2"/>
</dbReference>
<evidence type="ECO:0000256" key="2">
    <source>
        <dbReference type="ARBA" id="ARBA00004496"/>
    </source>
</evidence>
<dbReference type="CDD" id="cd16727">
    <property type="entry name" value="RING-HC_MIB1_rpt3"/>
    <property type="match status" value="1"/>
</dbReference>
<evidence type="ECO:0000256" key="4">
    <source>
        <dbReference type="ARBA" id="ARBA00012483"/>
    </source>
</evidence>
<evidence type="ECO:0000256" key="10">
    <source>
        <dbReference type="ARBA" id="ARBA00022786"/>
    </source>
</evidence>
<dbReference type="InterPro" id="IPR043145">
    <property type="entry name" value="Znf_ZZ_sf"/>
</dbReference>
<evidence type="ECO:0000313" key="23">
    <source>
        <dbReference type="Proteomes" id="UP000663829"/>
    </source>
</evidence>
<name>A0A813VHU3_9BILA</name>
<dbReference type="InterPro" id="IPR000433">
    <property type="entry name" value="Znf_ZZ"/>
</dbReference>
<dbReference type="Pfam" id="PF00023">
    <property type="entry name" value="Ank"/>
    <property type="match status" value="2"/>
</dbReference>
<dbReference type="EC" id="2.3.2.27" evidence="4"/>
<keyword evidence="9 16" id="KW-0863">Zinc-finger</keyword>
<feature type="repeat" description="ANK" evidence="15">
    <location>
        <begin position="541"/>
        <end position="573"/>
    </location>
</feature>
<dbReference type="Pfam" id="PF06701">
    <property type="entry name" value="MIB_HERC2"/>
    <property type="match status" value="2"/>
</dbReference>
<feature type="domain" description="RING-type" evidence="18">
    <location>
        <begin position="886"/>
        <end position="921"/>
    </location>
</feature>
<feature type="domain" description="MIB/HERC2" evidence="20">
    <location>
        <begin position="48"/>
        <end position="117"/>
    </location>
</feature>
<dbReference type="PANTHER" id="PTHR24202">
    <property type="entry name" value="E3 UBIQUITIN-PROTEIN LIGASE MIB2"/>
    <property type="match status" value="1"/>
</dbReference>
<comment type="subcellular location">
    <subcellularLocation>
        <location evidence="2">Cytoplasm</location>
    </subcellularLocation>
</comment>
<dbReference type="GO" id="GO:0006897">
    <property type="term" value="P:endocytosis"/>
    <property type="evidence" value="ECO:0007669"/>
    <property type="project" value="TreeGrafter"/>
</dbReference>
<dbReference type="InterPro" id="IPR002110">
    <property type="entry name" value="Ankyrin_rpt"/>
</dbReference>
<keyword evidence="8" id="KW-0677">Repeat</keyword>
<reference evidence="21" key="1">
    <citation type="submission" date="2021-02" db="EMBL/GenBank/DDBJ databases">
        <authorList>
            <person name="Nowell W R."/>
        </authorList>
    </citation>
    <scope>NUCLEOTIDE SEQUENCE</scope>
</reference>
<evidence type="ECO:0000256" key="12">
    <source>
        <dbReference type="ARBA" id="ARBA00022976"/>
    </source>
</evidence>
<proteinExistence type="predicted"/>
<dbReference type="Pfam" id="PF12796">
    <property type="entry name" value="Ank_2"/>
    <property type="match status" value="2"/>
</dbReference>
<dbReference type="SMART" id="SM00184">
    <property type="entry name" value="RING"/>
    <property type="match status" value="2"/>
</dbReference>
<evidence type="ECO:0000256" key="9">
    <source>
        <dbReference type="ARBA" id="ARBA00022771"/>
    </source>
</evidence>
<dbReference type="OrthoDB" id="2122982at2759"/>
<evidence type="ECO:0000256" key="6">
    <source>
        <dbReference type="ARBA" id="ARBA00022679"/>
    </source>
</evidence>
<evidence type="ECO:0000313" key="21">
    <source>
        <dbReference type="EMBL" id="CAF0841924.1"/>
    </source>
</evidence>
<evidence type="ECO:0000313" key="22">
    <source>
        <dbReference type="EMBL" id="CAF3629253.1"/>
    </source>
</evidence>
<organism evidence="21 23">
    <name type="scientific">Didymodactylos carnosus</name>
    <dbReference type="NCBI Taxonomy" id="1234261"/>
    <lineage>
        <taxon>Eukaryota</taxon>
        <taxon>Metazoa</taxon>
        <taxon>Spiralia</taxon>
        <taxon>Gnathifera</taxon>
        <taxon>Rotifera</taxon>
        <taxon>Eurotatoria</taxon>
        <taxon>Bdelloidea</taxon>
        <taxon>Philodinida</taxon>
        <taxon>Philodinidae</taxon>
        <taxon>Didymodactylos</taxon>
    </lineage>
</organism>
<dbReference type="InterPro" id="IPR010606">
    <property type="entry name" value="Mib_Herc2"/>
</dbReference>
<keyword evidence="6" id="KW-0808">Transferase</keyword>
<comment type="pathway">
    <text evidence="3">Protein modification; protein ubiquitination.</text>
</comment>
<comment type="catalytic activity">
    <reaction evidence="1">
        <text>S-ubiquitinyl-[E2 ubiquitin-conjugating enzyme]-L-cysteine + [acceptor protein]-L-lysine = [E2 ubiquitin-conjugating enzyme]-L-cysteine + N(6)-ubiquitinyl-[acceptor protein]-L-lysine.</text>
        <dbReference type="EC" id="2.3.2.27"/>
    </reaction>
</comment>
<feature type="repeat" description="ANK" evidence="15">
    <location>
        <begin position="710"/>
        <end position="734"/>
    </location>
</feature>
<evidence type="ECO:0000259" key="19">
    <source>
        <dbReference type="PROSITE" id="PS50135"/>
    </source>
</evidence>